<protein>
    <submittedName>
        <fullName evidence="6">Oxidoreductase</fullName>
    </submittedName>
</protein>
<proteinExistence type="predicted"/>
<evidence type="ECO:0000259" key="4">
    <source>
        <dbReference type="Pfam" id="PF01408"/>
    </source>
</evidence>
<dbReference type="Gene3D" id="3.30.360.10">
    <property type="entry name" value="Dihydrodipicolinate Reductase, domain 2"/>
    <property type="match status" value="1"/>
</dbReference>
<reference evidence="6" key="2">
    <citation type="submission" date="2020-09" db="EMBL/GenBank/DDBJ databases">
        <authorList>
            <person name="Sun Q."/>
            <person name="Zhou Y."/>
        </authorList>
    </citation>
    <scope>NUCLEOTIDE SEQUENCE</scope>
    <source>
        <strain evidence="6">CGMCC 1.12785</strain>
    </source>
</reference>
<accession>A0A8J2TXS0</accession>
<dbReference type="Proteomes" id="UP000616114">
    <property type="component" value="Unassembled WGS sequence"/>
</dbReference>
<keyword evidence="7" id="KW-1185">Reference proteome</keyword>
<feature type="domain" description="Gfo/Idh/MocA-like oxidoreductase N-terminal" evidence="4">
    <location>
        <begin position="8"/>
        <end position="134"/>
    </location>
</feature>
<keyword evidence="1" id="KW-0560">Oxidoreductase</keyword>
<evidence type="ECO:0000313" key="6">
    <source>
        <dbReference type="EMBL" id="GGA12821.1"/>
    </source>
</evidence>
<name>A0A8J2TXS0_9MICO</name>
<evidence type="ECO:0000313" key="7">
    <source>
        <dbReference type="Proteomes" id="UP000616114"/>
    </source>
</evidence>
<feature type="compositionally biased region" description="Basic and acidic residues" evidence="3">
    <location>
        <begin position="398"/>
        <end position="415"/>
    </location>
</feature>
<dbReference type="InterPro" id="IPR036291">
    <property type="entry name" value="NAD(P)-bd_dom_sf"/>
</dbReference>
<organism evidence="6 7">
    <name type="scientific">Sediminivirga luteola</name>
    <dbReference type="NCBI Taxonomy" id="1774748"/>
    <lineage>
        <taxon>Bacteria</taxon>
        <taxon>Bacillati</taxon>
        <taxon>Actinomycetota</taxon>
        <taxon>Actinomycetes</taxon>
        <taxon>Micrococcales</taxon>
        <taxon>Brevibacteriaceae</taxon>
        <taxon>Sediminivirga</taxon>
    </lineage>
</organism>
<dbReference type="Pfam" id="PF01408">
    <property type="entry name" value="GFO_IDH_MocA"/>
    <property type="match status" value="1"/>
</dbReference>
<dbReference type="InterPro" id="IPR055170">
    <property type="entry name" value="GFO_IDH_MocA-like_dom"/>
</dbReference>
<dbReference type="GO" id="GO:0016491">
    <property type="term" value="F:oxidoreductase activity"/>
    <property type="evidence" value="ECO:0007669"/>
    <property type="project" value="UniProtKB-KW"/>
</dbReference>
<dbReference type="Gene3D" id="3.40.50.720">
    <property type="entry name" value="NAD(P)-binding Rossmann-like Domain"/>
    <property type="match status" value="1"/>
</dbReference>
<feature type="domain" description="GFO/IDH/MocA-like oxidoreductase" evidence="5">
    <location>
        <begin position="143"/>
        <end position="291"/>
    </location>
</feature>
<dbReference type="SUPFAM" id="SSF51735">
    <property type="entry name" value="NAD(P)-binding Rossmann-fold domains"/>
    <property type="match status" value="1"/>
</dbReference>
<feature type="region of interest" description="Disordered" evidence="3">
    <location>
        <begin position="380"/>
        <end position="440"/>
    </location>
</feature>
<dbReference type="InterPro" id="IPR050463">
    <property type="entry name" value="Gfo/Idh/MocA_oxidrdct_glycsds"/>
</dbReference>
<comment type="caution">
    <text evidence="6">The sequence shown here is derived from an EMBL/GenBank/DDBJ whole genome shotgun (WGS) entry which is preliminary data.</text>
</comment>
<dbReference type="EMBL" id="BMFY01000005">
    <property type="protein sequence ID" value="GGA12821.1"/>
    <property type="molecule type" value="Genomic_DNA"/>
</dbReference>
<reference evidence="6" key="1">
    <citation type="journal article" date="2014" name="Int. J. Syst. Evol. Microbiol.">
        <title>Complete genome sequence of Corynebacterium casei LMG S-19264T (=DSM 44701T), isolated from a smear-ripened cheese.</title>
        <authorList>
            <consortium name="US DOE Joint Genome Institute (JGI-PGF)"/>
            <person name="Walter F."/>
            <person name="Albersmeier A."/>
            <person name="Kalinowski J."/>
            <person name="Ruckert C."/>
        </authorList>
    </citation>
    <scope>NUCLEOTIDE SEQUENCE</scope>
    <source>
        <strain evidence="6">CGMCC 1.12785</strain>
    </source>
</reference>
<dbReference type="RefSeq" id="WP_268235179.1">
    <property type="nucleotide sequence ID" value="NZ_BMFY01000005.1"/>
</dbReference>
<dbReference type="AlphaFoldDB" id="A0A8J2TXS0"/>
<evidence type="ECO:0000256" key="1">
    <source>
        <dbReference type="ARBA" id="ARBA00023002"/>
    </source>
</evidence>
<dbReference type="GO" id="GO:0000166">
    <property type="term" value="F:nucleotide binding"/>
    <property type="evidence" value="ECO:0007669"/>
    <property type="project" value="InterPro"/>
</dbReference>
<dbReference type="Pfam" id="PF22725">
    <property type="entry name" value="GFO_IDH_MocA_C3"/>
    <property type="match status" value="1"/>
</dbReference>
<dbReference type="InterPro" id="IPR000683">
    <property type="entry name" value="Gfo/Idh/MocA-like_OxRdtase_N"/>
</dbReference>
<evidence type="ECO:0000259" key="5">
    <source>
        <dbReference type="Pfam" id="PF22725"/>
    </source>
</evidence>
<gene>
    <name evidence="6" type="ORF">GCM10011333_14650</name>
</gene>
<evidence type="ECO:0000256" key="3">
    <source>
        <dbReference type="SAM" id="MobiDB-lite"/>
    </source>
</evidence>
<sequence>MTTARSIGVGLISVGWMGKLHSRAYTNLPIVYPELGIRPRLVQAADTAEDRIDYARDVLGYASGTTDYREVLANPEVDVVSICAPNFLHAEIGKAAAQAGKAFWIEKPAGRSAQETQEIAAAAAAAGVISAVGFNYRNAPAIEYARSLVAGGKLGRITNIRGAFFADYSSEPKGALSWRFIRDLAGSGVLGDLMGHLADLAHYVVGPVARVSAVTSTVYTERPKLPMGQGTHFAVVEDGEMLPVENEDYAALLVAFGGDAAGAVGTLEASRVSVGPRAQYSLEVYGTEGSLLWDFERMNELQLALGRSGPHVGYTRIMAGPDFGDFGRFQPGAGTSMGYDDLKVIEARKFLQAYLGENSAHADIRDALAANRVVSAAETSAASGTWEEVAPVEGTTAARRDAGGAAETTERHDDASDAGAGGAADHGAGPAREAGGTADA</sequence>
<dbReference type="SUPFAM" id="SSF55347">
    <property type="entry name" value="Glyceraldehyde-3-phosphate dehydrogenase-like, C-terminal domain"/>
    <property type="match status" value="1"/>
</dbReference>
<evidence type="ECO:0000256" key="2">
    <source>
        <dbReference type="ARBA" id="ARBA00023027"/>
    </source>
</evidence>
<keyword evidence="2" id="KW-0520">NAD</keyword>
<dbReference type="PANTHER" id="PTHR43818:SF11">
    <property type="entry name" value="BCDNA.GH03377"/>
    <property type="match status" value="1"/>
</dbReference>
<dbReference type="PANTHER" id="PTHR43818">
    <property type="entry name" value="BCDNA.GH03377"/>
    <property type="match status" value="1"/>
</dbReference>